<gene>
    <name evidence="5" type="ORF">PMKS-002599</name>
</gene>
<dbReference type="Pfam" id="PF05091">
    <property type="entry name" value="eIF-3_zeta"/>
    <property type="match status" value="1"/>
</dbReference>
<keyword evidence="4" id="KW-0648">Protein biosynthesis</keyword>
<sequence length="563" mass="62237">MKEDGKKGIELLERQEYTEKMSPLDFDISKLPSIEDPWGPGSYTPNSLQFNGVPYAPFIKSDKLGKIADWQSAREDEQLPLKNSNLQKKRDQYHAYGASAAKLFGAETEEKGFSLVENAASSAGNKQAVLKGNRKRPFQNAGAAKKVPGQTAAPNQVPTIKKKVGLNPSTKKQPIVKNAARWGNNRWGNRWNNEDVKLRDASITVDETWTSVAEIEFNKLTKLNLDVGKPEVLSSNGTIHQYLKKYETNTTAPLEPSVKTAFSQTTSYDPNVKSYANKGAAKVFITDAIISQLMCAPRSAASWDVIVTKKNGNIFFDKRESTFHIPVNENSPITDVKESDINHPTKLELEDIEVSNAFVDGSLAKNSVNLGGASPISSSAAIPKGYKYVKFELPNGASTEDDSQGSVSILVRVALDAYTYTASSNVAIHSLLQYESNDWRTKFNGGSQGNIFVDEMKKNNNKLSQWTMQSLLGGLNQIKLGFITRENPKSNAAHLVAGTMTSNVDILCQQLKLSINNGWGIVKSFIDIIEHEGGEEDYRFVIFKTPNSQKIIIYKVPFNSFDF</sequence>
<dbReference type="PANTHER" id="PTHR12399:SF0">
    <property type="entry name" value="EUKARYOTIC TRANSLATION INITIATION FACTOR 3 SUBUNIT D"/>
    <property type="match status" value="1"/>
</dbReference>
<reference evidence="5 6" key="1">
    <citation type="submission" date="2016-08" db="EMBL/GenBank/DDBJ databases">
        <title>Whole genome shotgun sequence of Pichia membranifaciens KS47-1.</title>
        <authorList>
            <person name="Konishi M."/>
            <person name="Ishida M."/>
            <person name="Arakawa T."/>
            <person name="Kato Y."/>
            <person name="Horiuchi J."/>
        </authorList>
    </citation>
    <scope>NUCLEOTIDE SEQUENCE [LARGE SCALE GENOMIC DNA]</scope>
    <source>
        <strain evidence="5 6">KS47-1</strain>
    </source>
</reference>
<evidence type="ECO:0008006" key="7">
    <source>
        <dbReference type="Google" id="ProtNLM"/>
    </source>
</evidence>
<proteinExistence type="predicted"/>
<dbReference type="InterPro" id="IPR007783">
    <property type="entry name" value="eIF3d"/>
</dbReference>
<dbReference type="EMBL" id="BDGI01000102">
    <property type="protein sequence ID" value="GAV29119.1"/>
    <property type="molecule type" value="Genomic_DNA"/>
</dbReference>
<evidence type="ECO:0000313" key="6">
    <source>
        <dbReference type="Proteomes" id="UP000186136"/>
    </source>
</evidence>
<evidence type="ECO:0000256" key="2">
    <source>
        <dbReference type="ARBA" id="ARBA00022540"/>
    </source>
</evidence>
<keyword evidence="3" id="KW-0694">RNA-binding</keyword>
<dbReference type="GO" id="GO:0003743">
    <property type="term" value="F:translation initiation factor activity"/>
    <property type="evidence" value="ECO:0007669"/>
    <property type="project" value="UniProtKB-KW"/>
</dbReference>
<keyword evidence="6" id="KW-1185">Reference proteome</keyword>
<protein>
    <recommendedName>
        <fullName evidence="7">Eukaryotic translation initiation factor 3 subunit D</fullName>
    </recommendedName>
</protein>
<keyword evidence="2" id="KW-0396">Initiation factor</keyword>
<accession>A0A1Q2YHV2</accession>
<dbReference type="Proteomes" id="UP000186136">
    <property type="component" value="Unassembled WGS sequence"/>
</dbReference>
<dbReference type="PIRSF" id="PIRSF016281">
    <property type="entry name" value="EIF-3_zeta"/>
    <property type="match status" value="1"/>
</dbReference>
<comment type="caution">
    <text evidence="5">The sequence shown here is derived from an EMBL/GenBank/DDBJ whole genome shotgun (WGS) entry which is preliminary data.</text>
</comment>
<dbReference type="AlphaFoldDB" id="A0A1Q2YHV2"/>
<evidence type="ECO:0000256" key="4">
    <source>
        <dbReference type="ARBA" id="ARBA00022917"/>
    </source>
</evidence>
<evidence type="ECO:0000256" key="1">
    <source>
        <dbReference type="ARBA" id="ARBA00022490"/>
    </source>
</evidence>
<name>A0A1Q2YHV2_9ASCO</name>
<dbReference type="GO" id="GO:0005852">
    <property type="term" value="C:eukaryotic translation initiation factor 3 complex"/>
    <property type="evidence" value="ECO:0007669"/>
    <property type="project" value="InterPro"/>
</dbReference>
<evidence type="ECO:0000256" key="3">
    <source>
        <dbReference type="ARBA" id="ARBA00022884"/>
    </source>
</evidence>
<dbReference type="GO" id="GO:0003723">
    <property type="term" value="F:RNA binding"/>
    <property type="evidence" value="ECO:0007669"/>
    <property type="project" value="UniProtKB-KW"/>
</dbReference>
<organism evidence="5 6">
    <name type="scientific">Pichia membranifaciens</name>
    <dbReference type="NCBI Taxonomy" id="4926"/>
    <lineage>
        <taxon>Eukaryota</taxon>
        <taxon>Fungi</taxon>
        <taxon>Dikarya</taxon>
        <taxon>Ascomycota</taxon>
        <taxon>Saccharomycotina</taxon>
        <taxon>Pichiomycetes</taxon>
        <taxon>Pichiales</taxon>
        <taxon>Pichiaceae</taxon>
        <taxon>Pichia</taxon>
    </lineage>
</organism>
<keyword evidence="1" id="KW-0963">Cytoplasm</keyword>
<evidence type="ECO:0000313" key="5">
    <source>
        <dbReference type="EMBL" id="GAV29119.1"/>
    </source>
</evidence>
<dbReference type="OrthoDB" id="16538at2759"/>
<dbReference type="PANTHER" id="PTHR12399">
    <property type="entry name" value="EUKARYOTIC TRANSLATION INITIATION FACTOR 3 SUBUNIT 7"/>
    <property type="match status" value="1"/>
</dbReference>